<evidence type="ECO:0000259" key="7">
    <source>
        <dbReference type="Pfam" id="PF01227"/>
    </source>
</evidence>
<dbReference type="NCBIfam" id="TIGR00063">
    <property type="entry name" value="folE"/>
    <property type="match status" value="1"/>
</dbReference>
<dbReference type="GO" id="GO:0005525">
    <property type="term" value="F:GTP binding"/>
    <property type="evidence" value="ECO:0007669"/>
    <property type="project" value="UniProtKB-KW"/>
</dbReference>
<dbReference type="UniPathway" id="UPA00848">
    <property type="reaction ID" value="UER00151"/>
</dbReference>
<keyword evidence="6" id="KW-0479">Metal-binding</keyword>
<keyword evidence="6" id="KW-0547">Nucleotide-binding</keyword>
<dbReference type="Proteomes" id="UP000198964">
    <property type="component" value="Unassembled WGS sequence"/>
</dbReference>
<dbReference type="GO" id="GO:0046654">
    <property type="term" value="P:tetrahydrofolate biosynthetic process"/>
    <property type="evidence" value="ECO:0007669"/>
    <property type="project" value="UniProtKB-UniRule"/>
</dbReference>
<dbReference type="PANTHER" id="PTHR11109:SF7">
    <property type="entry name" value="GTP CYCLOHYDROLASE 1"/>
    <property type="match status" value="1"/>
</dbReference>
<dbReference type="EMBL" id="FONW01000006">
    <property type="protein sequence ID" value="SFF42011.1"/>
    <property type="molecule type" value="Genomic_DNA"/>
</dbReference>
<dbReference type="InterPro" id="IPR043133">
    <property type="entry name" value="GTP-CH-I_C/QueF"/>
</dbReference>
<comment type="subunit">
    <text evidence="6">Homopolymer.</text>
</comment>
<gene>
    <name evidence="6" type="primary">folE</name>
    <name evidence="8" type="ORF">SAMN05216283_10660</name>
</gene>
<dbReference type="InterPro" id="IPR020602">
    <property type="entry name" value="GTP_CycHdrlase_I_dom"/>
</dbReference>
<comment type="catalytic activity">
    <reaction evidence="1 6">
        <text>GTP + H2O = 7,8-dihydroneopterin 3'-triphosphate + formate + H(+)</text>
        <dbReference type="Rhea" id="RHEA:17473"/>
        <dbReference type="ChEBI" id="CHEBI:15377"/>
        <dbReference type="ChEBI" id="CHEBI:15378"/>
        <dbReference type="ChEBI" id="CHEBI:15740"/>
        <dbReference type="ChEBI" id="CHEBI:37565"/>
        <dbReference type="ChEBI" id="CHEBI:58462"/>
        <dbReference type="EC" id="3.5.4.16"/>
    </reaction>
</comment>
<dbReference type="EC" id="3.5.4.16" evidence="6"/>
<dbReference type="STRING" id="655355.SAMN05216283_10660"/>
<dbReference type="InterPro" id="IPR001474">
    <property type="entry name" value="GTP_CycHdrlase_I"/>
</dbReference>
<name>A0A1I2INB4_9BACT</name>
<evidence type="ECO:0000256" key="4">
    <source>
        <dbReference type="ARBA" id="ARBA00022563"/>
    </source>
</evidence>
<dbReference type="AlphaFoldDB" id="A0A1I2INB4"/>
<reference evidence="8 9" key="1">
    <citation type="submission" date="2016-10" db="EMBL/GenBank/DDBJ databases">
        <authorList>
            <person name="de Groot N.N."/>
        </authorList>
    </citation>
    <scope>NUCLEOTIDE SEQUENCE [LARGE SCALE GENOMIC DNA]</scope>
    <source>
        <strain evidence="8 9">CGMCC 1.9156</strain>
    </source>
</reference>
<protein>
    <recommendedName>
        <fullName evidence="6">GTP cyclohydrolase 1</fullName>
        <ecNumber evidence="6">3.5.4.16</ecNumber>
    </recommendedName>
    <alternativeName>
        <fullName evidence="6">GTP cyclohydrolase I</fullName>
        <shortName evidence="6">GTP-CH-I</shortName>
    </alternativeName>
</protein>
<comment type="pathway">
    <text evidence="2 6">Cofactor biosynthesis; 7,8-dihydroneopterin triphosphate biosynthesis; 7,8-dihydroneopterin triphosphate from GTP: step 1/1.</text>
</comment>
<organism evidence="8 9">
    <name type="scientific">Sunxiuqinia elliptica</name>
    <dbReference type="NCBI Taxonomy" id="655355"/>
    <lineage>
        <taxon>Bacteria</taxon>
        <taxon>Pseudomonadati</taxon>
        <taxon>Bacteroidota</taxon>
        <taxon>Bacteroidia</taxon>
        <taxon>Marinilabiliales</taxon>
        <taxon>Prolixibacteraceae</taxon>
        <taxon>Sunxiuqinia</taxon>
    </lineage>
</organism>
<feature type="binding site" evidence="6">
    <location>
        <position position="167"/>
    </location>
    <ligand>
        <name>Zn(2+)</name>
        <dbReference type="ChEBI" id="CHEBI:29105"/>
    </ligand>
</feature>
<dbReference type="InterPro" id="IPR043134">
    <property type="entry name" value="GTP-CH-I_N"/>
</dbReference>
<evidence type="ECO:0000256" key="2">
    <source>
        <dbReference type="ARBA" id="ARBA00005080"/>
    </source>
</evidence>
<dbReference type="InterPro" id="IPR018234">
    <property type="entry name" value="GTP_CycHdrlase_I_CS"/>
</dbReference>
<sequence>MEESLNGELGGYQRIEKFDRENTERISDYYRKIIGLLGEDVDREGLEKTPLRVAKAMQFLLQGYEQNPEEMLRSAMFKEDYRQMVIVKDIEIYSMCEHHMLPFIGKAHVGYIPDGYITGLSKIARVVDAFSRRLQVQERLTLQIKECIQNTLNPLGVAVVIEAQHLCMQMRGVQKQHSITTTSDFTGAFERVATREEFIKLISSNLS</sequence>
<keyword evidence="6" id="KW-0862">Zinc</keyword>
<dbReference type="GO" id="GO:0003934">
    <property type="term" value="F:GTP cyclohydrolase I activity"/>
    <property type="evidence" value="ECO:0007669"/>
    <property type="project" value="UniProtKB-UniRule"/>
</dbReference>
<accession>A0A1I2INB4</accession>
<dbReference type="Gene3D" id="3.30.1130.10">
    <property type="match status" value="1"/>
</dbReference>
<evidence type="ECO:0000256" key="3">
    <source>
        <dbReference type="ARBA" id="ARBA00008085"/>
    </source>
</evidence>
<dbReference type="GO" id="GO:0008270">
    <property type="term" value="F:zinc ion binding"/>
    <property type="evidence" value="ECO:0007669"/>
    <property type="project" value="UniProtKB-UniRule"/>
</dbReference>
<keyword evidence="5 6" id="KW-0378">Hydrolase</keyword>
<dbReference type="PROSITE" id="PS00860">
    <property type="entry name" value="GTP_CYCLOHYDROL_1_2"/>
    <property type="match status" value="1"/>
</dbReference>
<comment type="similarity">
    <text evidence="3 6">Belongs to the GTP cyclohydrolase I family.</text>
</comment>
<dbReference type="PANTHER" id="PTHR11109">
    <property type="entry name" value="GTP CYCLOHYDROLASE I"/>
    <property type="match status" value="1"/>
</dbReference>
<dbReference type="NCBIfam" id="NF006825">
    <property type="entry name" value="PRK09347.1-2"/>
    <property type="match status" value="1"/>
</dbReference>
<evidence type="ECO:0000256" key="6">
    <source>
        <dbReference type="HAMAP-Rule" id="MF_00223"/>
    </source>
</evidence>
<dbReference type="PROSITE" id="PS00859">
    <property type="entry name" value="GTP_CYCLOHYDROL_1_1"/>
    <property type="match status" value="1"/>
</dbReference>
<feature type="domain" description="GTP cyclohydrolase I" evidence="7">
    <location>
        <begin position="28"/>
        <end position="202"/>
    </location>
</feature>
<keyword evidence="6" id="KW-0342">GTP-binding</keyword>
<evidence type="ECO:0000313" key="8">
    <source>
        <dbReference type="EMBL" id="SFF42011.1"/>
    </source>
</evidence>
<dbReference type="Gene3D" id="1.10.286.10">
    <property type="match status" value="1"/>
</dbReference>
<evidence type="ECO:0000256" key="5">
    <source>
        <dbReference type="ARBA" id="ARBA00022801"/>
    </source>
</evidence>
<keyword evidence="9" id="KW-1185">Reference proteome</keyword>
<dbReference type="HAMAP" id="MF_00223">
    <property type="entry name" value="FolE"/>
    <property type="match status" value="1"/>
</dbReference>
<dbReference type="NCBIfam" id="NF006826">
    <property type="entry name" value="PRK09347.1-3"/>
    <property type="match status" value="1"/>
</dbReference>
<evidence type="ECO:0000256" key="1">
    <source>
        <dbReference type="ARBA" id="ARBA00001052"/>
    </source>
</evidence>
<keyword evidence="4 6" id="KW-0554">One-carbon metabolism</keyword>
<dbReference type="Pfam" id="PF01227">
    <property type="entry name" value="GTP_cyclohydroI"/>
    <property type="match status" value="1"/>
</dbReference>
<feature type="binding site" evidence="6">
    <location>
        <position position="96"/>
    </location>
    <ligand>
        <name>Zn(2+)</name>
        <dbReference type="ChEBI" id="CHEBI:29105"/>
    </ligand>
</feature>
<dbReference type="GO" id="GO:0006729">
    <property type="term" value="P:tetrahydrobiopterin biosynthetic process"/>
    <property type="evidence" value="ECO:0007669"/>
    <property type="project" value="TreeGrafter"/>
</dbReference>
<feature type="binding site" evidence="6">
    <location>
        <position position="99"/>
    </location>
    <ligand>
        <name>Zn(2+)</name>
        <dbReference type="ChEBI" id="CHEBI:29105"/>
    </ligand>
</feature>
<dbReference type="GO" id="GO:0005737">
    <property type="term" value="C:cytoplasm"/>
    <property type="evidence" value="ECO:0007669"/>
    <property type="project" value="TreeGrafter"/>
</dbReference>
<dbReference type="RefSeq" id="WP_093920195.1">
    <property type="nucleotide sequence ID" value="NZ_FONW01000006.1"/>
</dbReference>
<proteinExistence type="inferred from homology"/>
<evidence type="ECO:0000313" key="9">
    <source>
        <dbReference type="Proteomes" id="UP000198964"/>
    </source>
</evidence>
<dbReference type="GO" id="GO:0006730">
    <property type="term" value="P:one-carbon metabolic process"/>
    <property type="evidence" value="ECO:0007669"/>
    <property type="project" value="UniProtKB-UniRule"/>
</dbReference>
<dbReference type="FunFam" id="3.30.1130.10:FF:000001">
    <property type="entry name" value="GTP cyclohydrolase 1"/>
    <property type="match status" value="1"/>
</dbReference>
<dbReference type="SUPFAM" id="SSF55620">
    <property type="entry name" value="Tetrahydrobiopterin biosynthesis enzymes-like"/>
    <property type="match status" value="1"/>
</dbReference>